<accession>A0ACC0M0X3</accession>
<name>A0ACC0M0X3_RHOML</name>
<organism evidence="1 2">
    <name type="scientific">Rhododendron molle</name>
    <name type="common">Chinese azalea</name>
    <name type="synonym">Azalea mollis</name>
    <dbReference type="NCBI Taxonomy" id="49168"/>
    <lineage>
        <taxon>Eukaryota</taxon>
        <taxon>Viridiplantae</taxon>
        <taxon>Streptophyta</taxon>
        <taxon>Embryophyta</taxon>
        <taxon>Tracheophyta</taxon>
        <taxon>Spermatophyta</taxon>
        <taxon>Magnoliopsida</taxon>
        <taxon>eudicotyledons</taxon>
        <taxon>Gunneridae</taxon>
        <taxon>Pentapetalae</taxon>
        <taxon>asterids</taxon>
        <taxon>Ericales</taxon>
        <taxon>Ericaceae</taxon>
        <taxon>Ericoideae</taxon>
        <taxon>Rhodoreae</taxon>
        <taxon>Rhododendron</taxon>
    </lineage>
</organism>
<sequence>MWNRRHKPLQTPPTPRAAEIYGGRLGFEGGTPCHEREVNLQIRREVGRTVRGERSKREWLLPTLGAGL</sequence>
<evidence type="ECO:0000313" key="1">
    <source>
        <dbReference type="EMBL" id="KAI8534244.1"/>
    </source>
</evidence>
<reference evidence="1" key="1">
    <citation type="submission" date="2022-02" db="EMBL/GenBank/DDBJ databases">
        <title>Plant Genome Project.</title>
        <authorList>
            <person name="Zhang R.-G."/>
        </authorList>
    </citation>
    <scope>NUCLEOTIDE SEQUENCE</scope>
    <source>
        <strain evidence="1">AT1</strain>
    </source>
</reference>
<protein>
    <submittedName>
        <fullName evidence="1">Uncharacterized protein</fullName>
    </submittedName>
</protein>
<dbReference type="EMBL" id="CM046397">
    <property type="protein sequence ID" value="KAI8534244.1"/>
    <property type="molecule type" value="Genomic_DNA"/>
</dbReference>
<gene>
    <name evidence="1" type="ORF">RHMOL_Rhmol10G0074700</name>
</gene>
<proteinExistence type="predicted"/>
<dbReference type="Proteomes" id="UP001062846">
    <property type="component" value="Chromosome 10"/>
</dbReference>
<comment type="caution">
    <text evidence="1">The sequence shown here is derived from an EMBL/GenBank/DDBJ whole genome shotgun (WGS) entry which is preliminary data.</text>
</comment>
<evidence type="ECO:0000313" key="2">
    <source>
        <dbReference type="Proteomes" id="UP001062846"/>
    </source>
</evidence>
<keyword evidence="2" id="KW-1185">Reference proteome</keyword>